<sequence length="175" mass="19724">MNLPFLKKILLSVFITITFQANTIAQTSNYSVGLFADMMMESPGYDTYYGVNGKYDFSKHSAVQAFVGYSNIHITTIGADYIYQIFDKEKSNFNIYGGLGFSGDFYRKTVHVEFGEYSASGKVKMNLFAINPTIGISYHAPIINSSIFAGYKAKYYPFENAVDINFLSVGLRYHF</sequence>
<evidence type="ECO:0000313" key="3">
    <source>
        <dbReference type="Proteomes" id="UP001597393"/>
    </source>
</evidence>
<keyword evidence="3" id="KW-1185">Reference proteome</keyword>
<dbReference type="InterPro" id="IPR011250">
    <property type="entry name" value="OMP/PagP_B-barrel"/>
</dbReference>
<organism evidence="2 3">
    <name type="scientific">Sphingobacterium corticis</name>
    <dbReference type="NCBI Taxonomy" id="1812823"/>
    <lineage>
        <taxon>Bacteria</taxon>
        <taxon>Pseudomonadati</taxon>
        <taxon>Bacteroidota</taxon>
        <taxon>Sphingobacteriia</taxon>
        <taxon>Sphingobacteriales</taxon>
        <taxon>Sphingobacteriaceae</taxon>
        <taxon>Sphingobacterium</taxon>
    </lineage>
</organism>
<dbReference type="InterPro" id="IPR002718">
    <property type="entry name" value="OMP_Helicobacter"/>
</dbReference>
<dbReference type="RefSeq" id="WP_380866928.1">
    <property type="nucleotide sequence ID" value="NZ_JBHUMA010000004.1"/>
</dbReference>
<comment type="caution">
    <text evidence="2">The sequence shown here is derived from an EMBL/GenBank/DDBJ whole genome shotgun (WGS) entry which is preliminary data.</text>
</comment>
<name>A0ABW5NEU6_9SPHI</name>
<proteinExistence type="predicted"/>
<dbReference type="SUPFAM" id="SSF56925">
    <property type="entry name" value="OMPA-like"/>
    <property type="match status" value="1"/>
</dbReference>
<evidence type="ECO:0000313" key="2">
    <source>
        <dbReference type="EMBL" id="MFD2597639.1"/>
    </source>
</evidence>
<gene>
    <name evidence="2" type="ORF">ACFSQ3_01640</name>
</gene>
<dbReference type="Pfam" id="PF01856">
    <property type="entry name" value="HP_OMP"/>
    <property type="match status" value="1"/>
</dbReference>
<feature type="chain" id="PRO_5046008750" evidence="1">
    <location>
        <begin position="22"/>
        <end position="175"/>
    </location>
</feature>
<evidence type="ECO:0000256" key="1">
    <source>
        <dbReference type="SAM" id="SignalP"/>
    </source>
</evidence>
<protein>
    <submittedName>
        <fullName evidence="2">Outer membrane beta-barrel protein</fullName>
    </submittedName>
</protein>
<feature type="signal peptide" evidence="1">
    <location>
        <begin position="1"/>
        <end position="21"/>
    </location>
</feature>
<keyword evidence="1" id="KW-0732">Signal</keyword>
<dbReference type="EMBL" id="JBHUMA010000004">
    <property type="protein sequence ID" value="MFD2597639.1"/>
    <property type="molecule type" value="Genomic_DNA"/>
</dbReference>
<dbReference type="Proteomes" id="UP001597393">
    <property type="component" value="Unassembled WGS sequence"/>
</dbReference>
<reference evidence="3" key="1">
    <citation type="journal article" date="2019" name="Int. J. Syst. Evol. Microbiol.">
        <title>The Global Catalogue of Microorganisms (GCM) 10K type strain sequencing project: providing services to taxonomists for standard genome sequencing and annotation.</title>
        <authorList>
            <consortium name="The Broad Institute Genomics Platform"/>
            <consortium name="The Broad Institute Genome Sequencing Center for Infectious Disease"/>
            <person name="Wu L."/>
            <person name="Ma J."/>
        </authorList>
    </citation>
    <scope>NUCLEOTIDE SEQUENCE [LARGE SCALE GENOMIC DNA]</scope>
    <source>
        <strain evidence="3">KCTC 42248</strain>
    </source>
</reference>
<dbReference type="Gene3D" id="2.40.160.20">
    <property type="match status" value="1"/>
</dbReference>
<accession>A0ABW5NEU6</accession>